<proteinExistence type="predicted"/>
<keyword evidence="3" id="KW-1185">Reference proteome</keyword>
<evidence type="ECO:0000313" key="2">
    <source>
        <dbReference type="EMBL" id="MEQ2235831.1"/>
    </source>
</evidence>
<keyword evidence="1" id="KW-0732">Signal</keyword>
<gene>
    <name evidence="2" type="ORF">ILYODFUR_006206</name>
</gene>
<organism evidence="2 3">
    <name type="scientific">Ilyodon furcidens</name>
    <name type="common">goldbreast splitfin</name>
    <dbReference type="NCBI Taxonomy" id="33524"/>
    <lineage>
        <taxon>Eukaryota</taxon>
        <taxon>Metazoa</taxon>
        <taxon>Chordata</taxon>
        <taxon>Craniata</taxon>
        <taxon>Vertebrata</taxon>
        <taxon>Euteleostomi</taxon>
        <taxon>Actinopterygii</taxon>
        <taxon>Neopterygii</taxon>
        <taxon>Teleostei</taxon>
        <taxon>Neoteleostei</taxon>
        <taxon>Acanthomorphata</taxon>
        <taxon>Ovalentaria</taxon>
        <taxon>Atherinomorphae</taxon>
        <taxon>Cyprinodontiformes</taxon>
        <taxon>Goodeidae</taxon>
        <taxon>Ilyodon</taxon>
    </lineage>
</organism>
<protein>
    <recommendedName>
        <fullName evidence="4">Secreted protein</fullName>
    </recommendedName>
</protein>
<reference evidence="2 3" key="1">
    <citation type="submission" date="2021-06" db="EMBL/GenBank/DDBJ databases">
        <authorList>
            <person name="Palmer J.M."/>
        </authorList>
    </citation>
    <scope>NUCLEOTIDE SEQUENCE [LARGE SCALE GENOMIC DNA]</scope>
    <source>
        <strain evidence="3">if_2019</strain>
        <tissue evidence="2">Muscle</tissue>
    </source>
</reference>
<sequence length="128" mass="14363">MLATLFRFLFIFLFLLIYHIKSKGCNVGLNKSVYKPLTDILHKVIFAISLHSTKFSSKIVIASSLTYQFSRHEIITTAGLSEGVIFCRRKQRKNWLQGLSDNPPGAQLHLCCSAMNCSTPDGADSFAY</sequence>
<evidence type="ECO:0000313" key="3">
    <source>
        <dbReference type="Proteomes" id="UP001482620"/>
    </source>
</evidence>
<evidence type="ECO:0000256" key="1">
    <source>
        <dbReference type="SAM" id="SignalP"/>
    </source>
</evidence>
<feature type="chain" id="PRO_5045099259" description="Secreted protein" evidence="1">
    <location>
        <begin position="25"/>
        <end position="128"/>
    </location>
</feature>
<comment type="caution">
    <text evidence="2">The sequence shown here is derived from an EMBL/GenBank/DDBJ whole genome shotgun (WGS) entry which is preliminary data.</text>
</comment>
<evidence type="ECO:0008006" key="4">
    <source>
        <dbReference type="Google" id="ProtNLM"/>
    </source>
</evidence>
<feature type="signal peptide" evidence="1">
    <location>
        <begin position="1"/>
        <end position="24"/>
    </location>
</feature>
<accession>A0ABV0TSP9</accession>
<dbReference type="EMBL" id="JAHRIQ010046718">
    <property type="protein sequence ID" value="MEQ2235831.1"/>
    <property type="molecule type" value="Genomic_DNA"/>
</dbReference>
<dbReference type="Proteomes" id="UP001482620">
    <property type="component" value="Unassembled WGS sequence"/>
</dbReference>
<name>A0ABV0TSP9_9TELE</name>